<dbReference type="Pfam" id="PF00153">
    <property type="entry name" value="Mito_carr"/>
    <property type="match status" value="1"/>
</dbReference>
<evidence type="ECO:0000256" key="2">
    <source>
        <dbReference type="ARBA" id="ARBA00006375"/>
    </source>
</evidence>
<dbReference type="InterPro" id="IPR023395">
    <property type="entry name" value="MCP_dom_sf"/>
</dbReference>
<comment type="function">
    <text evidence="12">Protein insertase that mediates insertion of transmembrane proteins into the mitochondrial outer membrane. Catalyzes insertion of proteins with alpha-helical transmembrane regions, such as signal-anchored, tail-anchored and multi-pass membrane proteins. Does not mediate insertion of beta-barrel transmembrane proteins. May play a role in apoptosis.</text>
</comment>
<keyword evidence="4" id="KW-0488">Methylation</keyword>
<feature type="repeat" description="Solcar" evidence="15">
    <location>
        <begin position="327"/>
        <end position="415"/>
    </location>
</feature>
<evidence type="ECO:0000256" key="15">
    <source>
        <dbReference type="PROSITE-ProRule" id="PRU00282"/>
    </source>
</evidence>
<dbReference type="Ensembl" id="ENSCAFT00030019201.1">
    <property type="protein sequence ID" value="ENSCAFP00030016752.1"/>
    <property type="gene ID" value="ENSCAFG00030010375.1"/>
</dbReference>
<feature type="compositionally biased region" description="Low complexity" evidence="17">
    <location>
        <begin position="203"/>
        <end position="223"/>
    </location>
</feature>
<evidence type="ECO:0000313" key="18">
    <source>
        <dbReference type="Ensembl" id="ENSCAFP00030016752.1"/>
    </source>
</evidence>
<feature type="compositionally biased region" description="Pro residues" evidence="17">
    <location>
        <begin position="81"/>
        <end position="99"/>
    </location>
</feature>
<evidence type="ECO:0000256" key="6">
    <source>
        <dbReference type="ARBA" id="ARBA00022703"/>
    </source>
</evidence>
<protein>
    <recommendedName>
        <fullName evidence="14">Mitochondrial carrier homolog 1</fullName>
    </recommendedName>
</protein>
<name>A0A8C0MZD0_CANLF</name>
<keyword evidence="6" id="KW-0053">Apoptosis</keyword>
<comment type="subunit">
    <text evidence="13">Interacts with PSEN1.</text>
</comment>
<dbReference type="Proteomes" id="UP000694429">
    <property type="component" value="Chromosome 12"/>
</dbReference>
<dbReference type="FunFam" id="1.50.40.10:FF:000022">
    <property type="entry name" value="mitochondrial carrier homolog 1 isoform X1"/>
    <property type="match status" value="1"/>
</dbReference>
<keyword evidence="11 15" id="KW-0472">Membrane</keyword>
<feature type="region of interest" description="Disordered" evidence="17">
    <location>
        <begin position="1"/>
        <end position="260"/>
    </location>
</feature>
<evidence type="ECO:0000256" key="9">
    <source>
        <dbReference type="ARBA" id="ARBA00022989"/>
    </source>
</evidence>
<dbReference type="InterPro" id="IPR018108">
    <property type="entry name" value="MCP_transmembrane"/>
</dbReference>
<dbReference type="PROSITE" id="PS50920">
    <property type="entry name" value="SOLCAR"/>
    <property type="match status" value="1"/>
</dbReference>
<evidence type="ECO:0000313" key="19">
    <source>
        <dbReference type="Proteomes" id="UP000694429"/>
    </source>
</evidence>
<dbReference type="Gene3D" id="1.50.40.10">
    <property type="entry name" value="Mitochondrial carrier domain"/>
    <property type="match status" value="1"/>
</dbReference>
<reference evidence="18" key="1">
    <citation type="submission" date="2019-03" db="EMBL/GenBank/DDBJ databases">
        <authorList>
            <person name="Warren W.C."/>
            <person name="Johnson G.S."/>
        </authorList>
    </citation>
    <scope>NUCLEOTIDE SEQUENCE [LARGE SCALE GENOMIC DNA]</scope>
    <source>
        <strain evidence="18">Basenji</strain>
    </source>
</reference>
<sequence>GAPGLGPVRTARGEAEPRGRGAARAPRGGLAGRRGWRGAARTPSRGGGLQARASDPAGGVGPAGPPSEGGRGLPGERPRRPQPPHPGQPRPAPPAPAGPRPAAHRWARPPARPRATSRAPHPPRRTPRPPRGRRWCGPAPPPDACWGRGACRHVTGSDLAARRHGGLGPGSGALGSRRRRGDGGSRSRSGSSRRSGGRGRGSGSRSAARAPCAPAPPSACGAALRPQDGRRVRGPGLRGQRPDHRGPVRGAGRGRHGAQPPAALREAAYPAKYIVQVDGKIGLFRGLSPRLMSNALSTVTRGSMKKVFPPDEIEQVTNKDDMKTSLKKVVKETSYEMMMQCVSRMLAHPLHVISMRCMVQFVGREAKYSGVLSSIGKIFKEEGLLGFFVGLIPHLLGDVVFLWGCNLLAHFINAYLVDDSVSDTPGGLGNDQNPGSQFSQALAIRSYTKFVMGIAVSMLTYPFLLVGDLMAVNNCGLQAGLPPYSPVFKSWIHCWKYLSVQVSKLPTEEVPPLPFFPQTNQVKWCRLYIAWKNEGLSWEPMLLVEKIKNIDFWYKAFSLNFHFPFERM</sequence>
<organism evidence="18 19">
    <name type="scientific">Canis lupus familiaris</name>
    <name type="common">Dog</name>
    <name type="synonym">Canis familiaris</name>
    <dbReference type="NCBI Taxonomy" id="9615"/>
    <lineage>
        <taxon>Eukaryota</taxon>
        <taxon>Metazoa</taxon>
        <taxon>Chordata</taxon>
        <taxon>Craniata</taxon>
        <taxon>Vertebrata</taxon>
        <taxon>Euteleostomi</taxon>
        <taxon>Mammalia</taxon>
        <taxon>Eutheria</taxon>
        <taxon>Laurasiatheria</taxon>
        <taxon>Carnivora</taxon>
        <taxon>Caniformia</taxon>
        <taxon>Canidae</taxon>
        <taxon>Canis</taxon>
    </lineage>
</organism>
<dbReference type="SUPFAM" id="SSF103506">
    <property type="entry name" value="Mitochondrial carrier"/>
    <property type="match status" value="1"/>
</dbReference>
<evidence type="ECO:0000256" key="4">
    <source>
        <dbReference type="ARBA" id="ARBA00022481"/>
    </source>
</evidence>
<keyword evidence="10" id="KW-0496">Mitochondrion</keyword>
<feature type="compositionally biased region" description="Basic residues" evidence="17">
    <location>
        <begin position="121"/>
        <end position="134"/>
    </location>
</feature>
<feature type="compositionally biased region" description="Gly residues" evidence="17">
    <location>
        <begin position="58"/>
        <end position="73"/>
    </location>
</feature>
<dbReference type="PANTHER" id="PTHR10780:SF3">
    <property type="entry name" value="MITOCHONDRIAL CARRIER HOMOLOG 1"/>
    <property type="match status" value="1"/>
</dbReference>
<evidence type="ECO:0000256" key="16">
    <source>
        <dbReference type="RuleBase" id="RU000488"/>
    </source>
</evidence>
<evidence type="ECO:0000256" key="1">
    <source>
        <dbReference type="ARBA" id="ARBA00004374"/>
    </source>
</evidence>
<keyword evidence="3 16" id="KW-0813">Transport</keyword>
<evidence type="ECO:0000256" key="11">
    <source>
        <dbReference type="ARBA" id="ARBA00023136"/>
    </source>
</evidence>
<proteinExistence type="inferred from homology"/>
<keyword evidence="5 15" id="KW-0812">Transmembrane</keyword>
<comment type="similarity">
    <text evidence="2 16">Belongs to the mitochondrial carrier (TC 2.A.29) family.</text>
</comment>
<dbReference type="PANTHER" id="PTHR10780">
    <property type="entry name" value="MITOCHONDRIAL CARRIER HOMOLOG"/>
    <property type="match status" value="1"/>
</dbReference>
<dbReference type="GO" id="GO:0005741">
    <property type="term" value="C:mitochondrial outer membrane"/>
    <property type="evidence" value="ECO:0007669"/>
    <property type="project" value="UniProtKB-SubCell"/>
</dbReference>
<keyword evidence="7" id="KW-0677">Repeat</keyword>
<evidence type="ECO:0000256" key="17">
    <source>
        <dbReference type="SAM" id="MobiDB-lite"/>
    </source>
</evidence>
<evidence type="ECO:0000256" key="14">
    <source>
        <dbReference type="ARBA" id="ARBA00070466"/>
    </source>
</evidence>
<evidence type="ECO:0000256" key="8">
    <source>
        <dbReference type="ARBA" id="ARBA00022787"/>
    </source>
</evidence>
<dbReference type="GO" id="GO:0006915">
    <property type="term" value="P:apoptotic process"/>
    <property type="evidence" value="ECO:0007669"/>
    <property type="project" value="UniProtKB-KW"/>
</dbReference>
<evidence type="ECO:0000256" key="12">
    <source>
        <dbReference type="ARBA" id="ARBA00058963"/>
    </source>
</evidence>
<evidence type="ECO:0000256" key="10">
    <source>
        <dbReference type="ARBA" id="ARBA00023128"/>
    </source>
</evidence>
<reference evidence="18" key="2">
    <citation type="submission" date="2025-08" db="UniProtKB">
        <authorList>
            <consortium name="Ensembl"/>
        </authorList>
    </citation>
    <scope>IDENTIFICATION</scope>
</reference>
<keyword evidence="8" id="KW-1000">Mitochondrion outer membrane</keyword>
<dbReference type="AlphaFoldDB" id="A0A8C0MZD0"/>
<comment type="subcellular location">
    <subcellularLocation>
        <location evidence="1">Mitochondrion outer membrane</location>
        <topology evidence="1">Multi-pass membrane protein</topology>
    </subcellularLocation>
</comment>
<evidence type="ECO:0000256" key="7">
    <source>
        <dbReference type="ARBA" id="ARBA00022737"/>
    </source>
</evidence>
<evidence type="ECO:0000256" key="13">
    <source>
        <dbReference type="ARBA" id="ARBA00063026"/>
    </source>
</evidence>
<keyword evidence="9" id="KW-1133">Transmembrane helix</keyword>
<evidence type="ECO:0000256" key="3">
    <source>
        <dbReference type="ARBA" id="ARBA00022448"/>
    </source>
</evidence>
<evidence type="ECO:0000256" key="5">
    <source>
        <dbReference type="ARBA" id="ARBA00022692"/>
    </source>
</evidence>
<accession>A0A8C0MZD0</accession>